<dbReference type="OrthoDB" id="3341102at2759"/>
<evidence type="ECO:0000256" key="1">
    <source>
        <dbReference type="SAM" id="MobiDB-lite"/>
    </source>
</evidence>
<feature type="region of interest" description="Disordered" evidence="1">
    <location>
        <begin position="161"/>
        <end position="200"/>
    </location>
</feature>
<organism evidence="2 3">
    <name type="scientific">Hypsizygus marmoreus</name>
    <name type="common">White beech mushroom</name>
    <name type="synonym">Agaricus marmoreus</name>
    <dbReference type="NCBI Taxonomy" id="39966"/>
    <lineage>
        <taxon>Eukaryota</taxon>
        <taxon>Fungi</taxon>
        <taxon>Dikarya</taxon>
        <taxon>Basidiomycota</taxon>
        <taxon>Agaricomycotina</taxon>
        <taxon>Agaricomycetes</taxon>
        <taxon>Agaricomycetidae</taxon>
        <taxon>Agaricales</taxon>
        <taxon>Tricholomatineae</taxon>
        <taxon>Lyophyllaceae</taxon>
        <taxon>Hypsizygus</taxon>
    </lineage>
</organism>
<dbReference type="InParanoid" id="A0A369KBR9"/>
<feature type="non-terminal residue" evidence="2">
    <location>
        <position position="1"/>
    </location>
</feature>
<evidence type="ECO:0000313" key="3">
    <source>
        <dbReference type="Proteomes" id="UP000076154"/>
    </source>
</evidence>
<dbReference type="EMBL" id="LUEZ02000010">
    <property type="protein sequence ID" value="RDB28396.1"/>
    <property type="molecule type" value="Genomic_DNA"/>
</dbReference>
<sequence>EMLAKIDAVEEGKPEVLKFGESLGALQDYSVWWLLNAHKVLNKPAIIKKAFELCVVRGWNLSHECLKGYKANEKLLSLKHEDPKFWNELSGNDMPGIPAESDNVEEDHIPDTEDEDWGLDDSDISLSALVGSMADATFPTGTAERLEGGLMSVVDAEDLNSDLHPLESPDLEVVNTPFNGRSTDDGSSKVENLRRRGTRA</sequence>
<proteinExistence type="predicted"/>
<feature type="compositionally biased region" description="Basic and acidic residues" evidence="1">
    <location>
        <begin position="182"/>
        <end position="194"/>
    </location>
</feature>
<reference evidence="2" key="1">
    <citation type="submission" date="2018-04" db="EMBL/GenBank/DDBJ databases">
        <title>Whole genome sequencing of Hypsizygus marmoreus.</title>
        <authorList>
            <person name="Choi I.-G."/>
            <person name="Min B."/>
            <person name="Kim J.-G."/>
            <person name="Kim S."/>
            <person name="Oh Y.-L."/>
            <person name="Kong W.-S."/>
            <person name="Park H."/>
            <person name="Jeong J."/>
            <person name="Song E.-S."/>
        </authorList>
    </citation>
    <scope>NUCLEOTIDE SEQUENCE [LARGE SCALE GENOMIC DNA]</scope>
    <source>
        <strain evidence="2">51987-8</strain>
    </source>
</reference>
<dbReference type="AlphaFoldDB" id="A0A369KBR9"/>
<comment type="caution">
    <text evidence="2">The sequence shown here is derived from an EMBL/GenBank/DDBJ whole genome shotgun (WGS) entry which is preliminary data.</text>
</comment>
<keyword evidence="3" id="KW-1185">Reference proteome</keyword>
<accession>A0A369KBR9</accession>
<evidence type="ECO:0000313" key="2">
    <source>
        <dbReference type="EMBL" id="RDB28396.1"/>
    </source>
</evidence>
<name>A0A369KBR9_HYPMA</name>
<gene>
    <name evidence="2" type="ORF">Hypma_014788</name>
</gene>
<protein>
    <submittedName>
        <fullName evidence="2">Uncharacterized protein</fullName>
    </submittedName>
</protein>
<dbReference type="Proteomes" id="UP000076154">
    <property type="component" value="Unassembled WGS sequence"/>
</dbReference>